<name>A0A6G1C0L2_9ORYZ</name>
<dbReference type="EMBL" id="SPHZ02000011">
    <property type="protein sequence ID" value="KAF0893531.1"/>
    <property type="molecule type" value="Genomic_DNA"/>
</dbReference>
<organism evidence="1 2">
    <name type="scientific">Oryza meyeriana var. granulata</name>
    <dbReference type="NCBI Taxonomy" id="110450"/>
    <lineage>
        <taxon>Eukaryota</taxon>
        <taxon>Viridiplantae</taxon>
        <taxon>Streptophyta</taxon>
        <taxon>Embryophyta</taxon>
        <taxon>Tracheophyta</taxon>
        <taxon>Spermatophyta</taxon>
        <taxon>Magnoliopsida</taxon>
        <taxon>Liliopsida</taxon>
        <taxon>Poales</taxon>
        <taxon>Poaceae</taxon>
        <taxon>BOP clade</taxon>
        <taxon>Oryzoideae</taxon>
        <taxon>Oryzeae</taxon>
        <taxon>Oryzinae</taxon>
        <taxon>Oryza</taxon>
        <taxon>Oryza meyeriana</taxon>
    </lineage>
</organism>
<reference evidence="1 2" key="1">
    <citation type="submission" date="2019-11" db="EMBL/GenBank/DDBJ databases">
        <title>Whole genome sequence of Oryza granulata.</title>
        <authorList>
            <person name="Li W."/>
        </authorList>
    </citation>
    <scope>NUCLEOTIDE SEQUENCE [LARGE SCALE GENOMIC DNA]</scope>
    <source>
        <strain evidence="2">cv. Menghai</strain>
        <tissue evidence="1">Leaf</tissue>
    </source>
</reference>
<comment type="caution">
    <text evidence="1">The sequence shown here is derived from an EMBL/GenBank/DDBJ whole genome shotgun (WGS) entry which is preliminary data.</text>
</comment>
<protein>
    <submittedName>
        <fullName evidence="1">Uncharacterized protein</fullName>
    </submittedName>
</protein>
<proteinExistence type="predicted"/>
<accession>A0A6G1C0L2</accession>
<sequence length="82" mass="8786">MIAISVTVLHVRRPCLTPLSSPRCGSARALPRTPPLLEMASHALRLHPLLFSTAARPVPPKVRAGAWRSRPSLAVVRCSSAA</sequence>
<evidence type="ECO:0000313" key="2">
    <source>
        <dbReference type="Proteomes" id="UP000479710"/>
    </source>
</evidence>
<gene>
    <name evidence="1" type="ORF">E2562_026668</name>
</gene>
<evidence type="ECO:0000313" key="1">
    <source>
        <dbReference type="EMBL" id="KAF0893531.1"/>
    </source>
</evidence>
<dbReference type="Proteomes" id="UP000479710">
    <property type="component" value="Unassembled WGS sequence"/>
</dbReference>
<keyword evidence="2" id="KW-1185">Reference proteome</keyword>
<dbReference type="AlphaFoldDB" id="A0A6G1C0L2"/>